<evidence type="ECO:0000313" key="2">
    <source>
        <dbReference type="Proteomes" id="UP000030491"/>
    </source>
</evidence>
<evidence type="ECO:0008006" key="3">
    <source>
        <dbReference type="Google" id="ProtNLM"/>
    </source>
</evidence>
<reference evidence="2" key="1">
    <citation type="journal article" date="2014" name="Sci. Data">
        <title>Genomes of diverse isolates of the marine cyanobacterium Prochlorococcus.</title>
        <authorList>
            <person name="Biller S."/>
            <person name="Berube P."/>
            <person name="Thompson J."/>
            <person name="Kelly L."/>
            <person name="Roggensack S."/>
            <person name="Awad L."/>
            <person name="Roache-Johnson K."/>
            <person name="Ding H."/>
            <person name="Giovannoni S.J."/>
            <person name="Moore L.R."/>
            <person name="Chisholm S.W."/>
        </authorList>
    </citation>
    <scope>NUCLEOTIDE SEQUENCE [LARGE SCALE GENOMIC DNA]</scope>
</reference>
<name>A0A0A1ZVA7_PROMR</name>
<evidence type="ECO:0000313" key="1">
    <source>
        <dbReference type="EMBL" id="KGF92204.1"/>
    </source>
</evidence>
<gene>
    <name evidence="1" type="ORF">EU93_0749</name>
</gene>
<proteinExistence type="predicted"/>
<dbReference type="AlphaFoldDB" id="A0A0A1ZVA7"/>
<dbReference type="EMBL" id="JNAJ01000010">
    <property type="protein sequence ID" value="KGF92204.1"/>
    <property type="molecule type" value="Genomic_DNA"/>
</dbReference>
<comment type="caution">
    <text evidence="1">The sequence shown here is derived from an EMBL/GenBank/DDBJ whole genome shotgun (WGS) entry which is preliminary data.</text>
</comment>
<sequence length="90" mass="9688">MSPGYVKSYNEKVSIPCNNHRKVFNYYHHKPEPQTSYVKYKPAPKCTTSKTLGGLIGGGLAASLSKRDAYGWTIPLGAVLGAGIGNAECK</sequence>
<organism evidence="1 2">
    <name type="scientific">Prochlorococcus marinus str. MIT 9116</name>
    <dbReference type="NCBI Taxonomy" id="167544"/>
    <lineage>
        <taxon>Bacteria</taxon>
        <taxon>Bacillati</taxon>
        <taxon>Cyanobacteriota</taxon>
        <taxon>Cyanophyceae</taxon>
        <taxon>Synechococcales</taxon>
        <taxon>Prochlorococcaceae</taxon>
        <taxon>Prochlorococcus</taxon>
    </lineage>
</organism>
<dbReference type="Proteomes" id="UP000030491">
    <property type="component" value="Unassembled WGS sequence"/>
</dbReference>
<accession>A0A0A1ZVA7</accession>
<protein>
    <recommendedName>
        <fullName evidence="3">Glycine zipper 2TM domain-containing protein</fullName>
    </recommendedName>
</protein>